<comment type="caution">
    <text evidence="1">The sequence shown here is derived from an EMBL/GenBank/DDBJ whole genome shotgun (WGS) entry which is preliminary data.</text>
</comment>
<protein>
    <submittedName>
        <fullName evidence="1">Uncharacterized protein</fullName>
    </submittedName>
</protein>
<evidence type="ECO:0000313" key="1">
    <source>
        <dbReference type="EMBL" id="PWJ73898.1"/>
    </source>
</evidence>
<dbReference type="AlphaFoldDB" id="A0ABD6XLY5"/>
<accession>A0ABD6XLY5</accession>
<evidence type="ECO:0000313" key="2">
    <source>
        <dbReference type="Proteomes" id="UP000245996"/>
    </source>
</evidence>
<gene>
    <name evidence="1" type="ORF">C7430_11725</name>
</gene>
<reference evidence="1 2" key="1">
    <citation type="submission" date="2018-05" db="EMBL/GenBank/DDBJ databases">
        <title>Genomic Encyclopedia of Type Strains, Phase IV (KMG-V): Genome sequencing to study the core and pangenomes of soil and plant-associated prokaryotes.</title>
        <authorList>
            <person name="Whitman W."/>
        </authorList>
    </citation>
    <scope>NUCLEOTIDE SEQUENCE [LARGE SCALE GENOMIC DNA]</scope>
    <source>
        <strain evidence="1 2">PNG 92-11</strain>
    </source>
</reference>
<dbReference type="EMBL" id="QGHE01000017">
    <property type="protein sequence ID" value="PWJ73898.1"/>
    <property type="molecule type" value="Genomic_DNA"/>
</dbReference>
<organism evidence="1 2">
    <name type="scientific">Enterobacter agglomerans</name>
    <name type="common">Erwinia herbicola</name>
    <name type="synonym">Pantoea agglomerans</name>
    <dbReference type="NCBI Taxonomy" id="549"/>
    <lineage>
        <taxon>Bacteria</taxon>
        <taxon>Pseudomonadati</taxon>
        <taxon>Pseudomonadota</taxon>
        <taxon>Gammaproteobacteria</taxon>
        <taxon>Enterobacterales</taxon>
        <taxon>Erwiniaceae</taxon>
        <taxon>Pantoea</taxon>
        <taxon>Pantoea agglomerans group</taxon>
    </lineage>
</organism>
<name>A0ABD6XLY5_ENTAG</name>
<dbReference type="Proteomes" id="UP000245996">
    <property type="component" value="Unassembled WGS sequence"/>
</dbReference>
<sequence>MAKKKTYPVRFSGLRGTRECATDFHTGKPGQWQRWLKYARDNKASTVVYR</sequence>
<proteinExistence type="predicted"/>